<gene>
    <name evidence="2" type="ORF">PTI45_02830</name>
</gene>
<evidence type="ECO:0000313" key="3">
    <source>
        <dbReference type="Proteomes" id="UP000094578"/>
    </source>
</evidence>
<organism evidence="2 3">
    <name type="scientific">Paenibacillus nuruki</name>
    <dbReference type="NCBI Taxonomy" id="1886670"/>
    <lineage>
        <taxon>Bacteria</taxon>
        <taxon>Bacillati</taxon>
        <taxon>Bacillota</taxon>
        <taxon>Bacilli</taxon>
        <taxon>Bacillales</taxon>
        <taxon>Paenibacillaceae</taxon>
        <taxon>Paenibacillus</taxon>
    </lineage>
</organism>
<dbReference type="InterPro" id="IPR036249">
    <property type="entry name" value="Thioredoxin-like_sf"/>
</dbReference>
<evidence type="ECO:0000259" key="1">
    <source>
        <dbReference type="Pfam" id="PF00462"/>
    </source>
</evidence>
<proteinExistence type="predicted"/>
<sequence>MSLTIETTANPGQHIILWSKTGCHFCGEIKNYLELNHHHYINLDVADNDGLRDVLEAKYGIRHVPVVEVGRNGTYTAFLETDLEGLARLLAEEAEAAHSSVEIA</sequence>
<dbReference type="PATRIC" id="fig|1886670.3.peg.2879"/>
<dbReference type="EMBL" id="MDER01000046">
    <property type="protein sequence ID" value="ODP27807.1"/>
    <property type="molecule type" value="Genomic_DNA"/>
</dbReference>
<dbReference type="Gene3D" id="3.40.30.10">
    <property type="entry name" value="Glutaredoxin"/>
    <property type="match status" value="1"/>
</dbReference>
<dbReference type="Proteomes" id="UP000094578">
    <property type="component" value="Unassembled WGS sequence"/>
</dbReference>
<comment type="caution">
    <text evidence="2">The sequence shown here is derived from an EMBL/GenBank/DDBJ whole genome shotgun (WGS) entry which is preliminary data.</text>
</comment>
<dbReference type="STRING" id="1886670.PTI45_02830"/>
<accession>A0A1E3L1X7</accession>
<dbReference type="RefSeq" id="WP_069328235.1">
    <property type="nucleotide sequence ID" value="NZ_MDER01000046.1"/>
</dbReference>
<dbReference type="Pfam" id="PF00462">
    <property type="entry name" value="Glutaredoxin"/>
    <property type="match status" value="1"/>
</dbReference>
<dbReference type="AlphaFoldDB" id="A0A1E3L1X7"/>
<dbReference type="CDD" id="cd02976">
    <property type="entry name" value="NrdH"/>
    <property type="match status" value="1"/>
</dbReference>
<reference evidence="2 3" key="1">
    <citation type="submission" date="2016-08" db="EMBL/GenBank/DDBJ databases">
        <title>Genome sequencing of Paenibacillus sp. TI45-13ar, isolated from Korean traditional nuruk.</title>
        <authorList>
            <person name="Kim S.-J."/>
        </authorList>
    </citation>
    <scope>NUCLEOTIDE SEQUENCE [LARGE SCALE GENOMIC DNA]</scope>
    <source>
        <strain evidence="2 3">TI45-13ar</strain>
    </source>
</reference>
<keyword evidence="3" id="KW-1185">Reference proteome</keyword>
<dbReference type="SUPFAM" id="SSF52833">
    <property type="entry name" value="Thioredoxin-like"/>
    <property type="match status" value="1"/>
</dbReference>
<feature type="domain" description="Glutaredoxin" evidence="1">
    <location>
        <begin position="15"/>
        <end position="71"/>
    </location>
</feature>
<evidence type="ECO:0000313" key="2">
    <source>
        <dbReference type="EMBL" id="ODP27807.1"/>
    </source>
</evidence>
<name>A0A1E3L1X7_9BACL</name>
<dbReference type="InterPro" id="IPR002109">
    <property type="entry name" value="Glutaredoxin"/>
</dbReference>
<protein>
    <submittedName>
        <fullName evidence="2">Putative glutaredoxin YtnI</fullName>
    </submittedName>
</protein>